<dbReference type="PANTHER" id="PTHR13903:SF8">
    <property type="entry name" value="PIRIN"/>
    <property type="match status" value="1"/>
</dbReference>
<feature type="domain" description="Pirin C-terminal" evidence="5">
    <location>
        <begin position="235"/>
        <end position="336"/>
    </location>
</feature>
<evidence type="ECO:0000256" key="2">
    <source>
        <dbReference type="RuleBase" id="RU003457"/>
    </source>
</evidence>
<feature type="compositionally biased region" description="Low complexity" evidence="3">
    <location>
        <begin position="367"/>
        <end position="378"/>
    </location>
</feature>
<dbReference type="SUPFAM" id="SSF51182">
    <property type="entry name" value="RmlC-like cupins"/>
    <property type="match status" value="1"/>
</dbReference>
<dbReference type="Proteomes" id="UP000239709">
    <property type="component" value="Chromosome"/>
</dbReference>
<gene>
    <name evidence="6" type="ORF">C6570_14470</name>
</gene>
<feature type="compositionally biased region" description="Basic and acidic residues" evidence="3">
    <location>
        <begin position="355"/>
        <end position="365"/>
    </location>
</feature>
<evidence type="ECO:0000259" key="5">
    <source>
        <dbReference type="Pfam" id="PF05726"/>
    </source>
</evidence>
<dbReference type="InterPro" id="IPR014710">
    <property type="entry name" value="RmlC-like_jellyroll"/>
</dbReference>
<dbReference type="Pfam" id="PF05726">
    <property type="entry name" value="Pirin_C"/>
    <property type="match status" value="1"/>
</dbReference>
<dbReference type="OrthoDB" id="321327at2"/>
<dbReference type="EMBL" id="CP027666">
    <property type="protein sequence ID" value="AVO35299.1"/>
    <property type="molecule type" value="Genomic_DNA"/>
</dbReference>
<dbReference type="KEGG" id="otk:C6570_14470"/>
<dbReference type="PANTHER" id="PTHR13903">
    <property type="entry name" value="PIRIN-RELATED"/>
    <property type="match status" value="1"/>
</dbReference>
<dbReference type="InterPro" id="IPR011051">
    <property type="entry name" value="RmlC_Cupin_sf"/>
</dbReference>
<comment type="similarity">
    <text evidence="1 2">Belongs to the pirin family.</text>
</comment>
<dbReference type="RefSeq" id="WP_106703848.1">
    <property type="nucleotide sequence ID" value="NZ_CP027666.1"/>
</dbReference>
<proteinExistence type="inferred from homology"/>
<protein>
    <submittedName>
        <fullName evidence="6">Pirin</fullName>
    </submittedName>
</protein>
<dbReference type="InterPro" id="IPR012093">
    <property type="entry name" value="Pirin"/>
</dbReference>
<feature type="region of interest" description="Disordered" evidence="3">
    <location>
        <begin position="350"/>
        <end position="378"/>
    </location>
</feature>
<dbReference type="InterPro" id="IPR003829">
    <property type="entry name" value="Pirin_N_dom"/>
</dbReference>
<evidence type="ECO:0000259" key="4">
    <source>
        <dbReference type="Pfam" id="PF02678"/>
    </source>
</evidence>
<organism evidence="6 7">
    <name type="scientific">Ottowia oryzae</name>
    <dbReference type="NCBI Taxonomy" id="2109914"/>
    <lineage>
        <taxon>Bacteria</taxon>
        <taxon>Pseudomonadati</taxon>
        <taxon>Pseudomonadota</taxon>
        <taxon>Betaproteobacteria</taxon>
        <taxon>Burkholderiales</taxon>
        <taxon>Comamonadaceae</taxon>
        <taxon>Ottowia</taxon>
    </lineage>
</organism>
<evidence type="ECO:0000256" key="1">
    <source>
        <dbReference type="ARBA" id="ARBA00008416"/>
    </source>
</evidence>
<evidence type="ECO:0000313" key="7">
    <source>
        <dbReference type="Proteomes" id="UP000239709"/>
    </source>
</evidence>
<evidence type="ECO:0000313" key="6">
    <source>
        <dbReference type="EMBL" id="AVO35299.1"/>
    </source>
</evidence>
<reference evidence="6 7" key="1">
    <citation type="submission" date="2018-03" db="EMBL/GenBank/DDBJ databases">
        <title>Genome sequencing of Ottowia sp.</title>
        <authorList>
            <person name="Kim S.-J."/>
            <person name="Heo J."/>
            <person name="Kwon S.-W."/>
        </authorList>
    </citation>
    <scope>NUCLEOTIDE SEQUENCE [LARGE SCALE GENOMIC DNA]</scope>
    <source>
        <strain evidence="6 7">KADR8-3</strain>
    </source>
</reference>
<name>A0A2S0MHD9_9BURK</name>
<keyword evidence="7" id="KW-1185">Reference proteome</keyword>
<dbReference type="AlphaFoldDB" id="A0A2S0MHD9"/>
<sequence length="378" mass="40326">MTAPTAPAAPPELIVGAQRITHQLPGIDPFIFGVYHQDSYPAGNGQLGPDAALLQGREIGMDFSRQDGWSMYHGDSVPGFPAHPHRGFETVTIVRQGLVDHADSLGATARYGEGDVQWLTTGSGVQHGEMFPLVHQDQANTLDLFQLWLNLPAKRKMAPPDFTMFWASDIPHFVQTDAQGRQVDVEVIAGDYQPLPNVDGANGADAAPPPTVRALRPPADSWASEPGADVAIWIVRLPAGARLTLPPASAQARRALYLTTGRSLAVGGVGFDQPVMVEVRPDQPAPLHNPGADPIEVLVLQGRPIAEPVAARGPFVMNSEAELVQAIRDYQRTEFGGWPWPTAAHTHGVSGRFAQHPDGRIERPSDAATATPGVGAAG</sequence>
<accession>A0A2S0MHD9</accession>
<evidence type="ECO:0000256" key="3">
    <source>
        <dbReference type="SAM" id="MobiDB-lite"/>
    </source>
</evidence>
<dbReference type="Gene3D" id="2.60.120.10">
    <property type="entry name" value="Jelly Rolls"/>
    <property type="match status" value="2"/>
</dbReference>
<feature type="domain" description="Pirin N-terminal" evidence="4">
    <location>
        <begin position="74"/>
        <end position="149"/>
    </location>
</feature>
<dbReference type="Pfam" id="PF02678">
    <property type="entry name" value="Pirin"/>
    <property type="match status" value="1"/>
</dbReference>
<dbReference type="InterPro" id="IPR008778">
    <property type="entry name" value="Pirin_C_dom"/>
</dbReference>